<dbReference type="EMBL" id="CP015118">
    <property type="protein sequence ID" value="ARN23656.1"/>
    <property type="molecule type" value="Genomic_DNA"/>
</dbReference>
<dbReference type="Pfam" id="PF05114">
    <property type="entry name" value="MbnB_TglH_ChrH"/>
    <property type="match status" value="1"/>
</dbReference>
<dbReference type="InterPro" id="IPR007801">
    <property type="entry name" value="MbnB/TglH/ChrH"/>
</dbReference>
<dbReference type="SUPFAM" id="SSF51658">
    <property type="entry name" value="Xylose isomerase-like"/>
    <property type="match status" value="1"/>
</dbReference>
<name>A0A1W6LHG2_9BURK</name>
<evidence type="ECO:0000313" key="2">
    <source>
        <dbReference type="Proteomes" id="UP000193427"/>
    </source>
</evidence>
<dbReference type="OrthoDB" id="9763101at2"/>
<gene>
    <name evidence="1" type="ORF">A4W93_00120</name>
</gene>
<dbReference type="Proteomes" id="UP000193427">
    <property type="component" value="Chromosome"/>
</dbReference>
<accession>A0A1W6LHG2</accession>
<protein>
    <submittedName>
        <fullName evidence="1">Uncharacterized protein</fullName>
    </submittedName>
</protein>
<dbReference type="AlphaFoldDB" id="A0A1W6LHG2"/>
<dbReference type="NCBIfam" id="NF003818">
    <property type="entry name" value="PRK05409.1"/>
    <property type="match status" value="1"/>
</dbReference>
<keyword evidence="2" id="KW-1185">Reference proteome</keyword>
<proteinExistence type="predicted"/>
<dbReference type="RefSeq" id="WP_085753984.1">
    <property type="nucleotide sequence ID" value="NZ_BSPR01000010.1"/>
</dbReference>
<organism evidence="1 2">
    <name type="scientific">Piscinibacter gummiphilus</name>
    <dbReference type="NCBI Taxonomy" id="946333"/>
    <lineage>
        <taxon>Bacteria</taxon>
        <taxon>Pseudomonadati</taxon>
        <taxon>Pseudomonadota</taxon>
        <taxon>Betaproteobacteria</taxon>
        <taxon>Burkholderiales</taxon>
        <taxon>Sphaerotilaceae</taxon>
        <taxon>Piscinibacter</taxon>
    </lineage>
</organism>
<dbReference type="PANTHER" id="PTHR42194:SF1">
    <property type="entry name" value="UPF0276 PROTEIN HI_1600"/>
    <property type="match status" value="1"/>
</dbReference>
<dbReference type="STRING" id="946333.A4W93_00120"/>
<sequence>MKLTAGVSLKPQHFEEAERARADGLWFEVHAENYMVAGGPRLAWLERIRSCHPISLHGVALSLAGDGPPDAAHLQRLAALVRRIEPVLVSEHLAWSRRGGVYFPDLLPFPRTTEALHRMAANIELTQQALGRRIAIENPSHYLALDGHEWSEVDFLRELAVRTGCGLLLDVNNVFVSAHNLGGDAVAYLDAFPVSHLMEVHLAGHSPDAHTPLLIDSHDALVSPEVWGLYRHLLTRTGPVPTLIERDDQVPAFHTLLAEREIAVRVEALP</sequence>
<reference evidence="1 2" key="1">
    <citation type="submission" date="2016-04" db="EMBL/GenBank/DDBJ databases">
        <title>Complete genome sequence of natural rubber-degrading, novel Gram-negative bacterium, Rhizobacter gummiphilus strain NS21.</title>
        <authorList>
            <person name="Tabata M."/>
            <person name="Kasai D."/>
            <person name="Fukuda M."/>
        </authorList>
    </citation>
    <scope>NUCLEOTIDE SEQUENCE [LARGE SCALE GENOMIC DNA]</scope>
    <source>
        <strain evidence="1 2">NS21</strain>
    </source>
</reference>
<evidence type="ECO:0000313" key="1">
    <source>
        <dbReference type="EMBL" id="ARN23656.1"/>
    </source>
</evidence>
<dbReference type="PANTHER" id="PTHR42194">
    <property type="entry name" value="UPF0276 PROTEIN HI_1600"/>
    <property type="match status" value="1"/>
</dbReference>
<dbReference type="Gene3D" id="3.20.20.150">
    <property type="entry name" value="Divalent-metal-dependent TIM barrel enzymes"/>
    <property type="match status" value="1"/>
</dbReference>
<dbReference type="InterPro" id="IPR036237">
    <property type="entry name" value="Xyl_isomerase-like_sf"/>
</dbReference>
<dbReference type="KEGG" id="rgu:A4W93_00120"/>